<comment type="caution">
    <text evidence="3">The sequence shown here is derived from an EMBL/GenBank/DDBJ whole genome shotgun (WGS) entry which is preliminary data.</text>
</comment>
<dbReference type="Pfam" id="PF03747">
    <property type="entry name" value="ADP_ribosyl_GH"/>
    <property type="match status" value="1"/>
</dbReference>
<evidence type="ECO:0000256" key="1">
    <source>
        <dbReference type="ARBA" id="ARBA00010702"/>
    </source>
</evidence>
<dbReference type="InterPro" id="IPR036705">
    <property type="entry name" value="Ribosyl_crysJ1_sf"/>
</dbReference>
<dbReference type="InterPro" id="IPR005502">
    <property type="entry name" value="Ribosyl_crysJ1"/>
</dbReference>
<sequence length="349" mass="35101">MDRTVDRALGALYGVALGDAMGMPSEGKSRDAVRTEFGWLDRLLPGPDREFVPGGLPRGAVTDDTQQTVLVAEGILEAGGRIDARILARRIVAWADALGDTAGSFLGPSSARAIDALRDGVPPEESGRLGTTNGGAMRIVPVGISSPSGDLPALVDRVEQACLATHHTDVAISGAALIAGAVSAALDTPAGIQGGERLDMVIATALECAELGGARGNRVASASVVERAAVAVGFARSAGTDERFLQRVYDVVGTSVLTPESVPAALGVVVRAHGDPVRAAVLAANLGGDTDTIGAMAAGICGALTGAAGVPAGMRATLDQVNSLDLGPLAEALVGYRTGGPLRARPPGP</sequence>
<keyword evidence="2" id="KW-0378">Hydrolase</keyword>
<evidence type="ECO:0000313" key="3">
    <source>
        <dbReference type="EMBL" id="MFC0681832.1"/>
    </source>
</evidence>
<comment type="similarity">
    <text evidence="1">Belongs to the ADP-ribosylglycohydrolase family.</text>
</comment>
<dbReference type="EMBL" id="JBHLTG010000009">
    <property type="protein sequence ID" value="MFC0681832.1"/>
    <property type="molecule type" value="Genomic_DNA"/>
</dbReference>
<dbReference type="SUPFAM" id="SSF101478">
    <property type="entry name" value="ADP-ribosylglycohydrolase"/>
    <property type="match status" value="1"/>
</dbReference>
<dbReference type="InterPro" id="IPR050792">
    <property type="entry name" value="ADP-ribosylglycohydrolase"/>
</dbReference>
<gene>
    <name evidence="3" type="ORF">ACFFGH_28705</name>
</gene>
<protein>
    <submittedName>
        <fullName evidence="3">ADP-ribosylglycohydrolase family protein</fullName>
    </submittedName>
</protein>
<reference evidence="3 4" key="1">
    <citation type="submission" date="2024-09" db="EMBL/GenBank/DDBJ databases">
        <authorList>
            <person name="Sun Q."/>
            <person name="Mori K."/>
        </authorList>
    </citation>
    <scope>NUCLEOTIDE SEQUENCE [LARGE SCALE GENOMIC DNA]</scope>
    <source>
        <strain evidence="3 4">KCTC 23076</strain>
    </source>
</reference>
<name>A0ABV6RXX0_9GAMM</name>
<keyword evidence="4" id="KW-1185">Reference proteome</keyword>
<proteinExistence type="inferred from homology"/>
<evidence type="ECO:0000313" key="4">
    <source>
        <dbReference type="Proteomes" id="UP001589896"/>
    </source>
</evidence>
<evidence type="ECO:0000256" key="2">
    <source>
        <dbReference type="ARBA" id="ARBA00022801"/>
    </source>
</evidence>
<dbReference type="PANTHER" id="PTHR16222:SF24">
    <property type="entry name" value="ADP-RIBOSYLHYDROLASE ARH3"/>
    <property type="match status" value="1"/>
</dbReference>
<dbReference type="RefSeq" id="WP_386675185.1">
    <property type="nucleotide sequence ID" value="NZ_JBHLTG010000009.1"/>
</dbReference>
<accession>A0ABV6RXX0</accession>
<organism evidence="3 4">
    <name type="scientific">Lysobacter korlensis</name>
    <dbReference type="NCBI Taxonomy" id="553636"/>
    <lineage>
        <taxon>Bacteria</taxon>
        <taxon>Pseudomonadati</taxon>
        <taxon>Pseudomonadota</taxon>
        <taxon>Gammaproteobacteria</taxon>
        <taxon>Lysobacterales</taxon>
        <taxon>Lysobacteraceae</taxon>
        <taxon>Lysobacter</taxon>
    </lineage>
</organism>
<dbReference type="PANTHER" id="PTHR16222">
    <property type="entry name" value="ADP-RIBOSYLGLYCOHYDROLASE"/>
    <property type="match status" value="1"/>
</dbReference>
<dbReference type="Gene3D" id="1.10.4080.10">
    <property type="entry name" value="ADP-ribosylation/Crystallin J1"/>
    <property type="match status" value="1"/>
</dbReference>
<dbReference type="Proteomes" id="UP001589896">
    <property type="component" value="Unassembled WGS sequence"/>
</dbReference>